<name>A0A7K3RIE8_STRAQ</name>
<reference evidence="2 3" key="1">
    <citation type="submission" date="2020-01" db="EMBL/GenBank/DDBJ databases">
        <title>Insect and environment-associated Actinomycetes.</title>
        <authorList>
            <person name="Currrie C."/>
            <person name="Chevrette M."/>
            <person name="Carlson C."/>
            <person name="Stubbendieck R."/>
            <person name="Wendt-Pienkowski E."/>
        </authorList>
    </citation>
    <scope>NUCLEOTIDE SEQUENCE [LARGE SCALE GENOMIC DNA]</scope>
    <source>
        <strain evidence="2 3">SID7903</strain>
    </source>
</reference>
<evidence type="ECO:0000313" key="3">
    <source>
        <dbReference type="Proteomes" id="UP000470951"/>
    </source>
</evidence>
<organism evidence="2 3">
    <name type="scientific">Streptomyces anulatus</name>
    <name type="common">Streptomyces chrysomallus</name>
    <dbReference type="NCBI Taxonomy" id="1892"/>
    <lineage>
        <taxon>Bacteria</taxon>
        <taxon>Bacillati</taxon>
        <taxon>Actinomycetota</taxon>
        <taxon>Actinomycetes</taxon>
        <taxon>Kitasatosporales</taxon>
        <taxon>Streptomycetaceae</taxon>
        <taxon>Streptomyces</taxon>
    </lineage>
</organism>
<proteinExistence type="predicted"/>
<feature type="region of interest" description="Disordered" evidence="1">
    <location>
        <begin position="1"/>
        <end position="25"/>
    </location>
</feature>
<dbReference type="EMBL" id="JAAGMS010000301">
    <property type="protein sequence ID" value="NEC01747.1"/>
    <property type="molecule type" value="Genomic_DNA"/>
</dbReference>
<gene>
    <name evidence="2" type="ORF">G3I58_27800</name>
</gene>
<sequence length="130" mass="13425">MQLNQAPADGGIKGATSGDLKSNRKTWVKAGEGVTGLKGGVGKALTKLADGQTGLGDTTGSQSAAAQKELYDSWKKYVSDVSGRCEALGGLLRAAGHDLSKSDEEARAELEKLKVKYEDTEAVGGQAKGK</sequence>
<evidence type="ECO:0000256" key="1">
    <source>
        <dbReference type="SAM" id="MobiDB-lite"/>
    </source>
</evidence>
<dbReference type="Proteomes" id="UP000470951">
    <property type="component" value="Unassembled WGS sequence"/>
</dbReference>
<accession>A0A7K3RIE8</accession>
<dbReference type="AlphaFoldDB" id="A0A7K3RIE8"/>
<protein>
    <submittedName>
        <fullName evidence="2">Uncharacterized protein</fullName>
    </submittedName>
</protein>
<comment type="caution">
    <text evidence="2">The sequence shown here is derived from an EMBL/GenBank/DDBJ whole genome shotgun (WGS) entry which is preliminary data.</text>
</comment>
<evidence type="ECO:0000313" key="2">
    <source>
        <dbReference type="EMBL" id="NEC01747.1"/>
    </source>
</evidence>